<evidence type="ECO:0000313" key="4">
    <source>
        <dbReference type="EMBL" id="OAT84993.1"/>
    </source>
</evidence>
<dbReference type="OrthoDB" id="9769774at2"/>
<comment type="caution">
    <text evidence="4">The sequence shown here is derived from an EMBL/GenBank/DDBJ whole genome shotgun (WGS) entry which is preliminary data.</text>
</comment>
<dbReference type="Pfam" id="PF04282">
    <property type="entry name" value="DUF438"/>
    <property type="match status" value="1"/>
</dbReference>
<dbReference type="Pfam" id="PF01814">
    <property type="entry name" value="Hemerythrin"/>
    <property type="match status" value="1"/>
</dbReference>
<dbReference type="STRING" id="1838280.A6M21_07125"/>
<dbReference type="NCBIfam" id="TIGR00229">
    <property type="entry name" value="sensory_box"/>
    <property type="match status" value="1"/>
</dbReference>
<keyword evidence="4" id="KW-0808">Transferase</keyword>
<dbReference type="Proteomes" id="UP000078532">
    <property type="component" value="Unassembled WGS sequence"/>
</dbReference>
<evidence type="ECO:0000259" key="3">
    <source>
        <dbReference type="Pfam" id="PF04282"/>
    </source>
</evidence>
<dbReference type="InterPro" id="IPR035965">
    <property type="entry name" value="PAS-like_dom_sf"/>
</dbReference>
<feature type="domain" description="Hemerythrin-like" evidence="2">
    <location>
        <begin position="91"/>
        <end position="225"/>
    </location>
</feature>
<protein>
    <submittedName>
        <fullName evidence="4">Histidine kinase</fullName>
    </submittedName>
</protein>
<feature type="region of interest" description="Disordered" evidence="1">
    <location>
        <begin position="258"/>
        <end position="282"/>
    </location>
</feature>
<evidence type="ECO:0000259" key="2">
    <source>
        <dbReference type="Pfam" id="PF01814"/>
    </source>
</evidence>
<dbReference type="GO" id="GO:0016301">
    <property type="term" value="F:kinase activity"/>
    <property type="evidence" value="ECO:0007669"/>
    <property type="project" value="UniProtKB-KW"/>
</dbReference>
<dbReference type="Gene3D" id="1.20.120.520">
    <property type="entry name" value="nmb1532 protein domain like"/>
    <property type="match status" value="1"/>
</dbReference>
<dbReference type="PANTHER" id="PTHR39966:SF3">
    <property type="entry name" value="DUF438 DOMAIN-CONTAINING PROTEIN"/>
    <property type="match status" value="1"/>
</dbReference>
<keyword evidence="5" id="KW-1185">Reference proteome</keyword>
<evidence type="ECO:0000313" key="5">
    <source>
        <dbReference type="Proteomes" id="UP000078532"/>
    </source>
</evidence>
<dbReference type="RefSeq" id="WP_066667133.1">
    <property type="nucleotide sequence ID" value="NZ_LYVF01000085.1"/>
</dbReference>
<name>A0A1B7LG90_9FIRM</name>
<keyword evidence="4" id="KW-0418">Kinase</keyword>
<organism evidence="4 5">
    <name type="scientific">Desulfotomaculum copahuensis</name>
    <dbReference type="NCBI Taxonomy" id="1838280"/>
    <lineage>
        <taxon>Bacteria</taxon>
        <taxon>Bacillati</taxon>
        <taxon>Bacillota</taxon>
        <taxon>Clostridia</taxon>
        <taxon>Eubacteriales</taxon>
        <taxon>Desulfotomaculaceae</taxon>
        <taxon>Desulfotomaculum</taxon>
    </lineage>
</organism>
<gene>
    <name evidence="4" type="ORF">A6M21_07125</name>
</gene>
<dbReference type="EMBL" id="LYVF01000085">
    <property type="protein sequence ID" value="OAT84993.1"/>
    <property type="molecule type" value="Genomic_DNA"/>
</dbReference>
<dbReference type="Pfam" id="PF13596">
    <property type="entry name" value="PAS_10"/>
    <property type="match status" value="1"/>
</dbReference>
<accession>A0A1B7LG90</accession>
<dbReference type="SUPFAM" id="SSF55785">
    <property type="entry name" value="PYP-like sensor domain (PAS domain)"/>
    <property type="match status" value="1"/>
</dbReference>
<sequence>MSEYLGNKEDRKQVLKEIIKSLHAGEAVDEAREKFKRLVGNVGADEIAALEQELIKEGITPDEIKNLCDVHAAVFKEALLENEKPELIPGHPLYIMKHENKEAGKILAQIDALLEEPEDATGEDSGFFSRLKERLAFFRDNLSKHYTKKENIFFPYLEKHGITGPPSVMWAVDDEIRDMLKELAAKADAPDVSGFNRADFKNTYAQVKNKISEMIFKEENILAPMFLEHLTAAEWAEIKEQDDQFGAVFSRPAEDFWRPEGKTAGTAAGRPEKGGQALPLDTGSLTPDEINNILTNLPVDITFVDKNDTVRYFSQGKERIFVRTKSIIGRKVQNCHPPDSVHVVERILNDFKSGRHNAAEFWLELNGAFVYIRYFALRDKNGEYLGTMEITQDVTKIRALTGEKRLLQY</sequence>
<dbReference type="Gene3D" id="3.30.450.20">
    <property type="entry name" value="PAS domain"/>
    <property type="match status" value="1"/>
</dbReference>
<reference evidence="4 5" key="1">
    <citation type="submission" date="2016-04" db="EMBL/GenBank/DDBJ databases">
        <authorList>
            <person name="Evans L.H."/>
            <person name="Alamgir A."/>
            <person name="Owens N."/>
            <person name="Weber N.D."/>
            <person name="Virtaneva K."/>
            <person name="Barbian K."/>
            <person name="Babar A."/>
            <person name="Rosenke K."/>
        </authorList>
    </citation>
    <scope>NUCLEOTIDE SEQUENCE [LARGE SCALE GENOMIC DNA]</scope>
    <source>
        <strain evidence="4 5">LMa1</strain>
    </source>
</reference>
<dbReference type="GO" id="GO:0005886">
    <property type="term" value="C:plasma membrane"/>
    <property type="evidence" value="ECO:0007669"/>
    <property type="project" value="TreeGrafter"/>
</dbReference>
<dbReference type="PANTHER" id="PTHR39966">
    <property type="entry name" value="BLL2471 PROTEIN-RELATED"/>
    <property type="match status" value="1"/>
</dbReference>
<dbReference type="InterPro" id="IPR007380">
    <property type="entry name" value="DUF438"/>
</dbReference>
<proteinExistence type="predicted"/>
<dbReference type="InterPro" id="IPR012312">
    <property type="entry name" value="Hemerythrin-like"/>
</dbReference>
<dbReference type="AlphaFoldDB" id="A0A1B7LG90"/>
<evidence type="ECO:0000256" key="1">
    <source>
        <dbReference type="SAM" id="MobiDB-lite"/>
    </source>
</evidence>
<feature type="domain" description="DUF438" evidence="3">
    <location>
        <begin position="15"/>
        <end position="79"/>
    </location>
</feature>
<dbReference type="InterPro" id="IPR000014">
    <property type="entry name" value="PAS"/>
</dbReference>